<name>A0A6J4QNB9_9ACTN</name>
<evidence type="ECO:0000313" key="1">
    <source>
        <dbReference type="EMBL" id="CAA9442104.1"/>
    </source>
</evidence>
<sequence length="43" mass="4889">MNQKASTAMFVRRYDKESFSILLEGSVIRGPVTAHPHIDEAER</sequence>
<dbReference type="AlphaFoldDB" id="A0A6J4QNB9"/>
<reference evidence="1" key="1">
    <citation type="submission" date="2020-02" db="EMBL/GenBank/DDBJ databases">
        <authorList>
            <person name="Meier V. D."/>
        </authorList>
    </citation>
    <scope>NUCLEOTIDE SEQUENCE</scope>
    <source>
        <strain evidence="1">AVDCRST_MAG28</strain>
    </source>
</reference>
<proteinExistence type="predicted"/>
<protein>
    <submittedName>
        <fullName evidence="1">Uncharacterized protein</fullName>
    </submittedName>
</protein>
<accession>A0A6J4QNB9</accession>
<dbReference type="EMBL" id="CADCVE010000013">
    <property type="protein sequence ID" value="CAA9442104.1"/>
    <property type="molecule type" value="Genomic_DNA"/>
</dbReference>
<gene>
    <name evidence="1" type="ORF">AVDCRST_MAG28-498</name>
</gene>
<organism evidence="1">
    <name type="scientific">uncultured Rubrobacteraceae bacterium</name>
    <dbReference type="NCBI Taxonomy" id="349277"/>
    <lineage>
        <taxon>Bacteria</taxon>
        <taxon>Bacillati</taxon>
        <taxon>Actinomycetota</taxon>
        <taxon>Rubrobacteria</taxon>
        <taxon>Rubrobacterales</taxon>
        <taxon>Rubrobacteraceae</taxon>
        <taxon>environmental samples</taxon>
    </lineage>
</organism>